<protein>
    <submittedName>
        <fullName evidence="2">Flagellar protein FlgJ</fullName>
    </submittedName>
</protein>
<evidence type="ECO:0000313" key="2">
    <source>
        <dbReference type="EMBL" id="MBB4642445.1"/>
    </source>
</evidence>
<dbReference type="Proteomes" id="UP000575068">
    <property type="component" value="Unassembled WGS sequence"/>
</dbReference>
<dbReference type="PRINTS" id="PR01002">
    <property type="entry name" value="FLGFLGJ"/>
</dbReference>
<keyword evidence="3" id="KW-1185">Reference proteome</keyword>
<keyword evidence="2" id="KW-0282">Flagellum</keyword>
<name>A0A840HWK7_9SPHN</name>
<sequence>MAISKISGSNGSVAAAATAAADRDGLKQAAKAFEAVFVRQMISSMRSASLGDDLLGSNAGDQFRDMSDARVADSMAEGGGLGIATMLLKQFEGKI</sequence>
<gene>
    <name evidence="2" type="ORF">HNQ99_002776</name>
</gene>
<dbReference type="EMBL" id="JACHOV010000011">
    <property type="protein sequence ID" value="MBB4642445.1"/>
    <property type="molecule type" value="Genomic_DNA"/>
</dbReference>
<accession>A0A840HWK7</accession>
<proteinExistence type="predicted"/>
<evidence type="ECO:0000259" key="1">
    <source>
        <dbReference type="Pfam" id="PF10135"/>
    </source>
</evidence>
<organism evidence="2 3">
    <name type="scientific">Rhizorhapis suberifaciens</name>
    <name type="common">corky root of lettuce</name>
    <dbReference type="NCBI Taxonomy" id="13656"/>
    <lineage>
        <taxon>Bacteria</taxon>
        <taxon>Pseudomonadati</taxon>
        <taxon>Pseudomonadota</taxon>
        <taxon>Alphaproteobacteria</taxon>
        <taxon>Sphingomonadales</taxon>
        <taxon>Sphingomonadaceae</taxon>
        <taxon>Rhizorhapis</taxon>
    </lineage>
</organism>
<evidence type="ECO:0000313" key="3">
    <source>
        <dbReference type="Proteomes" id="UP000575068"/>
    </source>
</evidence>
<feature type="domain" description="Flagellar protein FlgJ N-terminal" evidence="1">
    <location>
        <begin position="44"/>
        <end position="90"/>
    </location>
</feature>
<dbReference type="RefSeq" id="WP_184476559.1">
    <property type="nucleotide sequence ID" value="NZ_JACHOV010000011.1"/>
</dbReference>
<comment type="caution">
    <text evidence="2">The sequence shown here is derived from an EMBL/GenBank/DDBJ whole genome shotgun (WGS) entry which is preliminary data.</text>
</comment>
<dbReference type="InterPro" id="IPR019301">
    <property type="entry name" value="Flagellar_prot_FlgJ_N"/>
</dbReference>
<dbReference type="Pfam" id="PF10135">
    <property type="entry name" value="Rod-binding"/>
    <property type="match status" value="1"/>
</dbReference>
<keyword evidence="2" id="KW-0969">Cilium</keyword>
<reference evidence="2 3" key="1">
    <citation type="submission" date="2020-08" db="EMBL/GenBank/DDBJ databases">
        <title>Genomic Encyclopedia of Type Strains, Phase IV (KMG-IV): sequencing the most valuable type-strain genomes for metagenomic binning, comparative biology and taxonomic classification.</title>
        <authorList>
            <person name="Goeker M."/>
        </authorList>
    </citation>
    <scope>NUCLEOTIDE SEQUENCE [LARGE SCALE GENOMIC DNA]</scope>
    <source>
        <strain evidence="2 3">DSM 7465</strain>
    </source>
</reference>
<keyword evidence="2" id="KW-0966">Cell projection</keyword>
<dbReference type="AlphaFoldDB" id="A0A840HWK7"/>